<organism evidence="2 3">
    <name type="scientific">Diatraea saccharalis</name>
    <name type="common">sugarcane borer</name>
    <dbReference type="NCBI Taxonomy" id="40085"/>
    <lineage>
        <taxon>Eukaryota</taxon>
        <taxon>Metazoa</taxon>
        <taxon>Ecdysozoa</taxon>
        <taxon>Arthropoda</taxon>
        <taxon>Hexapoda</taxon>
        <taxon>Insecta</taxon>
        <taxon>Pterygota</taxon>
        <taxon>Neoptera</taxon>
        <taxon>Endopterygota</taxon>
        <taxon>Lepidoptera</taxon>
        <taxon>Glossata</taxon>
        <taxon>Ditrysia</taxon>
        <taxon>Pyraloidea</taxon>
        <taxon>Crambidae</taxon>
        <taxon>Crambinae</taxon>
        <taxon>Diatraea</taxon>
    </lineage>
</organism>
<accession>A0A9N9R6W4</accession>
<dbReference type="PANTHER" id="PTHR10174">
    <property type="entry name" value="ALPHA-TOCOPHEROL TRANSFER PROTEIN-RELATED"/>
    <property type="match status" value="1"/>
</dbReference>
<evidence type="ECO:0000259" key="1">
    <source>
        <dbReference type="PROSITE" id="PS50191"/>
    </source>
</evidence>
<dbReference type="Proteomes" id="UP001153714">
    <property type="component" value="Chromosome 3"/>
</dbReference>
<dbReference type="GO" id="GO:1902936">
    <property type="term" value="F:phosphatidylinositol bisphosphate binding"/>
    <property type="evidence" value="ECO:0007669"/>
    <property type="project" value="TreeGrafter"/>
</dbReference>
<dbReference type="PRINTS" id="PR00180">
    <property type="entry name" value="CRETINALDHBP"/>
</dbReference>
<dbReference type="EMBL" id="OU893334">
    <property type="protein sequence ID" value="CAG9791431.1"/>
    <property type="molecule type" value="Genomic_DNA"/>
</dbReference>
<feature type="domain" description="CRAL-TRIO" evidence="1">
    <location>
        <begin position="95"/>
        <end position="258"/>
    </location>
</feature>
<dbReference type="OrthoDB" id="6722538at2759"/>
<dbReference type="InterPro" id="IPR036865">
    <property type="entry name" value="CRAL-TRIO_dom_sf"/>
</dbReference>
<gene>
    <name evidence="2" type="ORF">DIATSA_LOCUS9045</name>
</gene>
<dbReference type="GO" id="GO:0016020">
    <property type="term" value="C:membrane"/>
    <property type="evidence" value="ECO:0007669"/>
    <property type="project" value="TreeGrafter"/>
</dbReference>
<dbReference type="InterPro" id="IPR036273">
    <property type="entry name" value="CRAL/TRIO_N_dom_sf"/>
</dbReference>
<keyword evidence="3" id="KW-1185">Reference proteome</keyword>
<dbReference type="SUPFAM" id="SSF46938">
    <property type="entry name" value="CRAL/TRIO N-terminal domain"/>
    <property type="match status" value="1"/>
</dbReference>
<dbReference type="InterPro" id="IPR001251">
    <property type="entry name" value="CRAL-TRIO_dom"/>
</dbReference>
<sequence length="307" mass="35017">MAFLQGPSLKQAEVMKQEWGEGLGDLERGVQDLQSMLAATPYLPDPGSVDTHLLGLFVRGCRMDLERARNKLESFFLSRSRFRDLYDNISLKDPPLSEVCKYMDIAPLPKVTDEGYRVTVFRLQENCFESSVEILHMVQAILLVSDIRMHDETLIAGDVFIWEISNLKPSLVAKLLASANTVRRSVYLAQAAYPQRMKRIHVVGARPVVTSVIQLMRSCVNEKIKRRYYIHAKAEELLEHIPARVLPKDLSGEEESIDTLARRWRHRSEELKDYLQNLKELCNATPAPIMDADIYGTVGAFRKLDID</sequence>
<dbReference type="PANTHER" id="PTHR10174:SF230">
    <property type="entry name" value="ALPHA-TOCOPHEROL TRANSFER PROTEIN-LIKE"/>
    <property type="match status" value="1"/>
</dbReference>
<dbReference type="Gene3D" id="3.40.525.10">
    <property type="entry name" value="CRAL-TRIO lipid binding domain"/>
    <property type="match status" value="1"/>
</dbReference>
<dbReference type="AlphaFoldDB" id="A0A9N9R6W4"/>
<reference evidence="2" key="2">
    <citation type="submission" date="2022-10" db="EMBL/GenBank/DDBJ databases">
        <authorList>
            <consortium name="ENA_rothamsted_submissions"/>
            <consortium name="culmorum"/>
            <person name="King R."/>
        </authorList>
    </citation>
    <scope>NUCLEOTIDE SEQUENCE</scope>
</reference>
<proteinExistence type="predicted"/>
<dbReference type="Pfam" id="PF00650">
    <property type="entry name" value="CRAL_TRIO"/>
    <property type="match status" value="1"/>
</dbReference>
<evidence type="ECO:0000313" key="2">
    <source>
        <dbReference type="EMBL" id="CAG9791431.1"/>
    </source>
</evidence>
<dbReference type="PROSITE" id="PS50191">
    <property type="entry name" value="CRAL_TRIO"/>
    <property type="match status" value="1"/>
</dbReference>
<evidence type="ECO:0000313" key="3">
    <source>
        <dbReference type="Proteomes" id="UP001153714"/>
    </source>
</evidence>
<protein>
    <recommendedName>
        <fullName evidence="1">CRAL-TRIO domain-containing protein</fullName>
    </recommendedName>
</protein>
<reference evidence="2" key="1">
    <citation type="submission" date="2021-12" db="EMBL/GenBank/DDBJ databases">
        <authorList>
            <person name="King R."/>
        </authorList>
    </citation>
    <scope>NUCLEOTIDE SEQUENCE</scope>
</reference>
<dbReference type="CDD" id="cd00170">
    <property type="entry name" value="SEC14"/>
    <property type="match status" value="1"/>
</dbReference>
<name>A0A9N9R6W4_9NEOP</name>
<dbReference type="SUPFAM" id="SSF52087">
    <property type="entry name" value="CRAL/TRIO domain"/>
    <property type="match status" value="1"/>
</dbReference>